<comment type="caution">
    <text evidence="2">The sequence shown here is derived from an EMBL/GenBank/DDBJ whole genome shotgun (WGS) entry which is preliminary data.</text>
</comment>
<evidence type="ECO:0008006" key="4">
    <source>
        <dbReference type="Google" id="ProtNLM"/>
    </source>
</evidence>
<evidence type="ECO:0000313" key="2">
    <source>
        <dbReference type="EMBL" id="OSJ35249.1"/>
    </source>
</evidence>
<proteinExistence type="predicted"/>
<organism evidence="2 3">
    <name type="scientific">Bradyrhizobium japonicum</name>
    <dbReference type="NCBI Taxonomy" id="375"/>
    <lineage>
        <taxon>Bacteria</taxon>
        <taxon>Pseudomonadati</taxon>
        <taxon>Pseudomonadota</taxon>
        <taxon>Alphaproteobacteria</taxon>
        <taxon>Hyphomicrobiales</taxon>
        <taxon>Nitrobacteraceae</taxon>
        <taxon>Bradyrhizobium</taxon>
    </lineage>
</organism>
<dbReference type="EMBL" id="NAFL01000220">
    <property type="protein sequence ID" value="OSJ35249.1"/>
    <property type="molecule type" value="Genomic_DNA"/>
</dbReference>
<evidence type="ECO:0000313" key="3">
    <source>
        <dbReference type="Proteomes" id="UP000193335"/>
    </source>
</evidence>
<dbReference type="Proteomes" id="UP000193335">
    <property type="component" value="Unassembled WGS sequence"/>
</dbReference>
<reference evidence="2 3" key="1">
    <citation type="submission" date="2017-03" db="EMBL/GenBank/DDBJ databases">
        <title>Whole genome sequences of fourteen strains of Bradyrhizobium canariense and one strain of Bradyrhizobium japonicum isolated from Lupinus (Papilionoideae: Genisteae) species in Algeria.</title>
        <authorList>
            <person name="Crovadore J."/>
            <person name="Chekireb D."/>
            <person name="Brachmann A."/>
            <person name="Chablais R."/>
            <person name="Cochard B."/>
            <person name="Lefort F."/>
        </authorList>
    </citation>
    <scope>NUCLEOTIDE SEQUENCE [LARGE SCALE GENOMIC DNA]</scope>
    <source>
        <strain evidence="2 3">UBMA197</strain>
    </source>
</reference>
<feature type="region of interest" description="Disordered" evidence="1">
    <location>
        <begin position="37"/>
        <end position="60"/>
    </location>
</feature>
<accession>A0A1Y2JTN9</accession>
<dbReference type="AlphaFoldDB" id="A0A1Y2JTN9"/>
<gene>
    <name evidence="2" type="ORF">BSZ19_09025</name>
</gene>
<dbReference type="SUPFAM" id="SSF55486">
    <property type="entry name" value="Metalloproteases ('zincins'), catalytic domain"/>
    <property type="match status" value="1"/>
</dbReference>
<name>A0A1Y2JTN9_BRAJP</name>
<protein>
    <recommendedName>
        <fullName evidence="4">Peptidase M4 domain-containing protein</fullName>
    </recommendedName>
</protein>
<evidence type="ECO:0000256" key="1">
    <source>
        <dbReference type="SAM" id="MobiDB-lite"/>
    </source>
</evidence>
<sequence>MRDDLTIFMHLGGAFGRRRGQSPQQRVDSMTINFIPNDPNAVTDMPQRQQDARPDRPAGRANFNYEAHAAEAPFGVNQRDFLFWQSREAALAAVEAWETYAGNLARWSQGPRIDISLTYNDGETVGPRRLNAYYDTQGVRFFDFNDGTTTTFSAASTDTVSHEVGHALLDSQRPELFNSPLPEVGAFHEAFGDVVALLTALSDQATRIKLLQITPDLSQPNFVEASSEYLSAAILKQFGNVNPSKPRRALNTFKWQLPSTLPAGKFEDPPELLTRESHNFSRVFTGAFYDTLRGVFAASGAGSEAALLTAAQTCGRLLVEAVRQTPETARYFQSVGRAMVKADGQINNGANREIIGKAFSDHDIMLGSAAMTAPTAALAGPPPKILKASATIAPSTLSDLRERIGAKGARFAIRPLAMLGEGVAEAVHRREVPLGDIDTRLRGVVAFAAEPVLIGRSGARAAVLGALPEHNRTEDEVGAFVETLLRNGRIELDGKPKAAAKTAKKKGLVAAAAADDASSNNIRTHVIRTVGGKKVLTRIRFLCGCCI</sequence>